<keyword evidence="2" id="KW-0378">Hydrolase</keyword>
<dbReference type="Gene3D" id="3.40.50.1820">
    <property type="entry name" value="alpha/beta hydrolase"/>
    <property type="match status" value="1"/>
</dbReference>
<dbReference type="InterPro" id="IPR029058">
    <property type="entry name" value="AB_hydrolase_fold"/>
</dbReference>
<evidence type="ECO:0000259" key="1">
    <source>
        <dbReference type="Pfam" id="PF12697"/>
    </source>
</evidence>
<organism evidence="2">
    <name type="scientific">Ruegeria sp. PrR005</name>
    <dbReference type="NCBI Taxonomy" id="2706882"/>
    <lineage>
        <taxon>Bacteria</taxon>
        <taxon>Pseudomonadati</taxon>
        <taxon>Pseudomonadota</taxon>
        <taxon>Alphaproteobacteria</taxon>
        <taxon>Rhodobacterales</taxon>
        <taxon>Roseobacteraceae</taxon>
        <taxon>Ruegeria</taxon>
    </lineage>
</organism>
<dbReference type="PANTHER" id="PTHR37017">
    <property type="entry name" value="AB HYDROLASE-1 DOMAIN-CONTAINING PROTEIN-RELATED"/>
    <property type="match status" value="1"/>
</dbReference>
<dbReference type="Pfam" id="PF12697">
    <property type="entry name" value="Abhydrolase_6"/>
    <property type="match status" value="1"/>
</dbReference>
<evidence type="ECO:0000313" key="2">
    <source>
        <dbReference type="EMBL" id="NDW47514.1"/>
    </source>
</evidence>
<name>A0A6B2NYM2_9RHOB</name>
<dbReference type="PANTHER" id="PTHR37017:SF11">
    <property type="entry name" value="ESTERASE_LIPASE_THIOESTERASE DOMAIN-CONTAINING PROTEIN"/>
    <property type="match status" value="1"/>
</dbReference>
<dbReference type="AlphaFoldDB" id="A0A6B2NYM2"/>
<sequence>MDRRSVIFAGATTLALPRLLRAGAPVTVVLVHGAWVGNWYWQSVEARLNARGIATRAPDLPATDAAIGVDTLADRLAQTIEAVGTPVVLVAHSAGVRIASAAWDRARSVIRSVVMVEGPLPLAPPPEVIPADTRTLEYLVVNAPSIVDAGLWPAPAALRTRYGDRVRPQSLASLTSAVILKNGRLPPEPARHAVSMTDSPLAGLARKAQGVPGWVHATLSGTHDVAGSAPDAMTDLIATVAEGAGQR</sequence>
<gene>
    <name evidence="2" type="ORF">G0P99_21435</name>
</gene>
<comment type="caution">
    <text evidence="2">The sequence shown here is derived from an EMBL/GenBank/DDBJ whole genome shotgun (WGS) entry which is preliminary data.</text>
</comment>
<dbReference type="InterPro" id="IPR000073">
    <property type="entry name" value="AB_hydrolase_1"/>
</dbReference>
<accession>A0A6B2NYM2</accession>
<dbReference type="SUPFAM" id="SSF53474">
    <property type="entry name" value="alpha/beta-Hydrolases"/>
    <property type="match status" value="1"/>
</dbReference>
<dbReference type="EMBL" id="JAAGOX010000055">
    <property type="protein sequence ID" value="NDW47514.1"/>
    <property type="molecule type" value="Genomic_DNA"/>
</dbReference>
<dbReference type="InterPro" id="IPR052897">
    <property type="entry name" value="Sec-Metab_Biosynth_Hydrolase"/>
</dbReference>
<feature type="domain" description="AB hydrolase-1" evidence="1">
    <location>
        <begin position="28"/>
        <end position="233"/>
    </location>
</feature>
<reference evidence="2" key="1">
    <citation type="submission" date="2020-02" db="EMBL/GenBank/DDBJ databases">
        <title>Delineation of the pyrene-degrading pathway in Roseobacter clade bacteria by genomic analysis.</title>
        <authorList>
            <person name="Zhou H."/>
            <person name="Wang H."/>
        </authorList>
    </citation>
    <scope>NUCLEOTIDE SEQUENCE</scope>
    <source>
        <strain evidence="2">PrR005</strain>
    </source>
</reference>
<dbReference type="GO" id="GO:0016787">
    <property type="term" value="F:hydrolase activity"/>
    <property type="evidence" value="ECO:0007669"/>
    <property type="project" value="UniProtKB-KW"/>
</dbReference>
<protein>
    <submittedName>
        <fullName evidence="2">Alpha/beta hydrolase</fullName>
    </submittedName>
</protein>
<dbReference type="RefSeq" id="WP_164132529.1">
    <property type="nucleotide sequence ID" value="NZ_JAAGOX010000055.1"/>
</dbReference>
<proteinExistence type="predicted"/>